<dbReference type="GeneID" id="55477010"/>
<dbReference type="Proteomes" id="UP000017118">
    <property type="component" value="Chromosome"/>
</dbReference>
<accession>U5MVR1</accession>
<proteinExistence type="predicted"/>
<keyword evidence="2" id="KW-1185">Reference proteome</keyword>
<protein>
    <submittedName>
        <fullName evidence="1">Uncharacterized protein</fullName>
    </submittedName>
</protein>
<evidence type="ECO:0000313" key="1">
    <source>
        <dbReference type="EMBL" id="AGX44628.1"/>
    </source>
</evidence>
<sequence>MKSAYDEDKSFDIYLPEESKGLKAKRGDKGTIVYTNVNLAAEISGINGIKQNCFA</sequence>
<evidence type="ECO:0000313" key="2">
    <source>
        <dbReference type="Proteomes" id="UP000017118"/>
    </source>
</evidence>
<dbReference type="EMBL" id="CP006721">
    <property type="protein sequence ID" value="AGX44628.1"/>
    <property type="molecule type" value="Genomic_DNA"/>
</dbReference>
<dbReference type="RefSeq" id="WP_022748280.1">
    <property type="nucleotide sequence ID" value="NC_022571.1"/>
</dbReference>
<dbReference type="AlphaFoldDB" id="U5MVR1"/>
<gene>
    <name evidence="1" type="ORF">CLSA_c36670</name>
</gene>
<dbReference type="HOGENOM" id="CLU_3024083_0_0_9"/>
<dbReference type="PATRIC" id="fig|1345695.10.peg.759"/>
<reference evidence="1 2" key="1">
    <citation type="journal article" date="2013" name="Genome Announc.">
        <title>Complete Genome Sequence of the Solvent Producer Clostridium saccharobutylicum NCP262 (DSM 13864).</title>
        <authorList>
            <person name="Poehlein A."/>
            <person name="Hartwich K."/>
            <person name="Krabben P."/>
            <person name="Ehrenreich A."/>
            <person name="Liebl W."/>
            <person name="Durre P."/>
            <person name="Gottschalk G."/>
            <person name="Daniel R."/>
        </authorList>
    </citation>
    <scope>NUCLEOTIDE SEQUENCE [LARGE SCALE GENOMIC DNA]</scope>
    <source>
        <strain evidence="1">DSM 13864</strain>
    </source>
</reference>
<name>U5MVR1_CLOSA</name>
<organism evidence="1 2">
    <name type="scientific">Clostridium saccharobutylicum DSM 13864</name>
    <dbReference type="NCBI Taxonomy" id="1345695"/>
    <lineage>
        <taxon>Bacteria</taxon>
        <taxon>Bacillati</taxon>
        <taxon>Bacillota</taxon>
        <taxon>Clostridia</taxon>
        <taxon>Eubacteriales</taxon>
        <taxon>Clostridiaceae</taxon>
        <taxon>Clostridium</taxon>
    </lineage>
</organism>
<dbReference type="KEGG" id="csb:CLSA_c36670"/>